<dbReference type="InterPro" id="IPR000847">
    <property type="entry name" value="LysR_HTH_N"/>
</dbReference>
<evidence type="ECO:0000256" key="1">
    <source>
        <dbReference type="ARBA" id="ARBA00009437"/>
    </source>
</evidence>
<proteinExistence type="inferred from homology"/>
<dbReference type="AlphaFoldDB" id="A0AAU2AEH1"/>
<protein>
    <submittedName>
        <fullName evidence="6">LysR family transcriptional regulator</fullName>
    </submittedName>
</protein>
<sequence>MALPHGDWRHTSRQRLIAGLTFEQMYTFQTLARAGSFRAAAAELTLTQPAVSQRIRYLERLLGCTLLERRQGARSELTAAGRELLAFSEEVLSYTDRFHHRLEQMKDLPQDSSLTVVSDSDHIRHLLVEAVMAMKKLAPSVRVVIRHEPSRQACTQALSDGRADLGICRYPAPSEFPALGTIEERMYLYARPEDRIHTLSESDRIAHLARADFATFADGMRSRQLVERWAEKVGISLHVVLESRGLEAMRTYVTHGLALAVLPEFCVREDLAAGLLRAVSAPGLPLLRGAVILSPPDREVTRAARAFLGRLPAKVNSSPRLATRATVPMPV</sequence>
<dbReference type="SUPFAM" id="SSF53850">
    <property type="entry name" value="Periplasmic binding protein-like II"/>
    <property type="match status" value="1"/>
</dbReference>
<dbReference type="Gene3D" id="1.10.10.10">
    <property type="entry name" value="Winged helix-like DNA-binding domain superfamily/Winged helix DNA-binding domain"/>
    <property type="match status" value="1"/>
</dbReference>
<evidence type="ECO:0000256" key="2">
    <source>
        <dbReference type="ARBA" id="ARBA00023015"/>
    </source>
</evidence>
<reference evidence="6" key="1">
    <citation type="submission" date="2022-10" db="EMBL/GenBank/DDBJ databases">
        <title>The complete genomes of actinobacterial strains from the NBC collection.</title>
        <authorList>
            <person name="Joergensen T.S."/>
            <person name="Alvarez Arevalo M."/>
            <person name="Sterndorff E.B."/>
            <person name="Faurdal D."/>
            <person name="Vuksanovic O."/>
            <person name="Mourched A.-S."/>
            <person name="Charusanti P."/>
            <person name="Shaw S."/>
            <person name="Blin K."/>
            <person name="Weber T."/>
        </authorList>
    </citation>
    <scope>NUCLEOTIDE SEQUENCE</scope>
    <source>
        <strain evidence="6">NBC_00093</strain>
    </source>
</reference>
<accession>A0AAU2AEH1</accession>
<dbReference type="Gene3D" id="3.40.190.290">
    <property type="match status" value="1"/>
</dbReference>
<dbReference type="GO" id="GO:0003700">
    <property type="term" value="F:DNA-binding transcription factor activity"/>
    <property type="evidence" value="ECO:0007669"/>
    <property type="project" value="InterPro"/>
</dbReference>
<evidence type="ECO:0000313" key="6">
    <source>
        <dbReference type="EMBL" id="WTT23099.1"/>
    </source>
</evidence>
<dbReference type="PROSITE" id="PS50931">
    <property type="entry name" value="HTH_LYSR"/>
    <property type="match status" value="1"/>
</dbReference>
<dbReference type="PRINTS" id="PR00039">
    <property type="entry name" value="HTHLYSR"/>
</dbReference>
<keyword evidence="3" id="KW-0238">DNA-binding</keyword>
<keyword evidence="4" id="KW-0804">Transcription</keyword>
<evidence type="ECO:0000259" key="5">
    <source>
        <dbReference type="PROSITE" id="PS50931"/>
    </source>
</evidence>
<dbReference type="GO" id="GO:0000976">
    <property type="term" value="F:transcription cis-regulatory region binding"/>
    <property type="evidence" value="ECO:0007669"/>
    <property type="project" value="TreeGrafter"/>
</dbReference>
<keyword evidence="2" id="KW-0805">Transcription regulation</keyword>
<dbReference type="CDD" id="cd05466">
    <property type="entry name" value="PBP2_LTTR_substrate"/>
    <property type="match status" value="1"/>
</dbReference>
<dbReference type="Pfam" id="PF00126">
    <property type="entry name" value="HTH_1"/>
    <property type="match status" value="1"/>
</dbReference>
<dbReference type="PANTHER" id="PTHR30126">
    <property type="entry name" value="HTH-TYPE TRANSCRIPTIONAL REGULATOR"/>
    <property type="match status" value="1"/>
</dbReference>
<dbReference type="InterPro" id="IPR036390">
    <property type="entry name" value="WH_DNA-bd_sf"/>
</dbReference>
<dbReference type="PANTHER" id="PTHR30126:SF40">
    <property type="entry name" value="HTH-TYPE TRANSCRIPTIONAL REGULATOR GLTR"/>
    <property type="match status" value="1"/>
</dbReference>
<feature type="domain" description="HTH lysR-type" evidence="5">
    <location>
        <begin position="20"/>
        <end position="78"/>
    </location>
</feature>
<dbReference type="InterPro" id="IPR036388">
    <property type="entry name" value="WH-like_DNA-bd_sf"/>
</dbReference>
<dbReference type="SUPFAM" id="SSF46785">
    <property type="entry name" value="Winged helix' DNA-binding domain"/>
    <property type="match status" value="1"/>
</dbReference>
<organism evidence="6">
    <name type="scientific">Streptomyces sp. NBC_00093</name>
    <dbReference type="NCBI Taxonomy" id="2975649"/>
    <lineage>
        <taxon>Bacteria</taxon>
        <taxon>Bacillati</taxon>
        <taxon>Actinomycetota</taxon>
        <taxon>Actinomycetes</taxon>
        <taxon>Kitasatosporales</taxon>
        <taxon>Streptomycetaceae</taxon>
        <taxon>Streptomyces</taxon>
    </lineage>
</organism>
<name>A0AAU2AEH1_9ACTN</name>
<dbReference type="EMBL" id="CP108222">
    <property type="protein sequence ID" value="WTT23099.1"/>
    <property type="molecule type" value="Genomic_DNA"/>
</dbReference>
<comment type="similarity">
    <text evidence="1">Belongs to the LysR transcriptional regulatory family.</text>
</comment>
<dbReference type="Pfam" id="PF03466">
    <property type="entry name" value="LysR_substrate"/>
    <property type="match status" value="1"/>
</dbReference>
<evidence type="ECO:0000256" key="3">
    <source>
        <dbReference type="ARBA" id="ARBA00023125"/>
    </source>
</evidence>
<dbReference type="InterPro" id="IPR005119">
    <property type="entry name" value="LysR_subst-bd"/>
</dbReference>
<evidence type="ECO:0000256" key="4">
    <source>
        <dbReference type="ARBA" id="ARBA00023163"/>
    </source>
</evidence>
<gene>
    <name evidence="6" type="ORF">OHA22_49860</name>
</gene>